<evidence type="ECO:0000256" key="2">
    <source>
        <dbReference type="SAM" id="SignalP"/>
    </source>
</evidence>
<dbReference type="EMBL" id="BOLY01000001">
    <property type="protein sequence ID" value="GIZ38199.1"/>
    <property type="molecule type" value="Genomic_DNA"/>
</dbReference>
<sequence length="318" mass="33295">MHTFSIIATAFALGAAALDSPTAPASRCENKCRQKFPGGKPLDRCLKDCQLALLPAWPHPPLALEAAALEPTAMPISECDKKCRDRFTGDKRLRGCLKYCSGGPPLALEAVALESTTTPTGSCEKRCRDWFADGSILDSCLNYCKSVSSTLAARKASPATVTVVETLIYHETICPTTPQECTFAPKTESAPQSTPSQKSSSQSSEPPVFPTYPTSRASTAETSPSVATTLSQPTPAPTTPKSTAVPIQSTEVPSTLSSGPDNNAPKSTTELSTNVEQTPKPTPADERPQQSQPAVATGGALTHGASFGVVLMAIGAML</sequence>
<evidence type="ECO:0000256" key="1">
    <source>
        <dbReference type="SAM" id="MobiDB-lite"/>
    </source>
</evidence>
<dbReference type="GeneID" id="68287197"/>
<feature type="signal peptide" evidence="2">
    <location>
        <begin position="1"/>
        <end position="17"/>
    </location>
</feature>
<accession>A0A9P3C637</accession>
<comment type="caution">
    <text evidence="3">The sequence shown here is derived from an EMBL/GenBank/DDBJ whole genome shotgun (WGS) entry which is preliminary data.</text>
</comment>
<feature type="compositionally biased region" description="Low complexity" evidence="1">
    <location>
        <begin position="189"/>
        <end position="206"/>
    </location>
</feature>
<dbReference type="Proteomes" id="UP000825890">
    <property type="component" value="Unassembled WGS sequence"/>
</dbReference>
<evidence type="ECO:0000313" key="3">
    <source>
        <dbReference type="EMBL" id="GIZ38199.1"/>
    </source>
</evidence>
<evidence type="ECO:0000313" key="4">
    <source>
        <dbReference type="Proteomes" id="UP000825890"/>
    </source>
</evidence>
<feature type="chain" id="PRO_5040451090" evidence="2">
    <location>
        <begin position="18"/>
        <end position="318"/>
    </location>
</feature>
<dbReference type="RefSeq" id="XP_044652686.1">
    <property type="nucleotide sequence ID" value="XM_044796751.1"/>
</dbReference>
<feature type="region of interest" description="Disordered" evidence="1">
    <location>
        <begin position="183"/>
        <end position="300"/>
    </location>
</feature>
<gene>
    <name evidence="3" type="ORF">CKM354_000162200</name>
</gene>
<protein>
    <submittedName>
        <fullName evidence="3">Uncharacterized protein</fullName>
    </submittedName>
</protein>
<keyword evidence="4" id="KW-1185">Reference proteome</keyword>
<name>A0A9P3C637_9PEZI</name>
<organism evidence="3 4">
    <name type="scientific">Cercospora kikuchii</name>
    <dbReference type="NCBI Taxonomy" id="84275"/>
    <lineage>
        <taxon>Eukaryota</taxon>
        <taxon>Fungi</taxon>
        <taxon>Dikarya</taxon>
        <taxon>Ascomycota</taxon>
        <taxon>Pezizomycotina</taxon>
        <taxon>Dothideomycetes</taxon>
        <taxon>Dothideomycetidae</taxon>
        <taxon>Mycosphaerellales</taxon>
        <taxon>Mycosphaerellaceae</taxon>
        <taxon>Cercospora</taxon>
    </lineage>
</organism>
<proteinExistence type="predicted"/>
<reference evidence="3 4" key="1">
    <citation type="submission" date="2021-01" db="EMBL/GenBank/DDBJ databases">
        <title>Cercospora kikuchii MAFF 305040 whole genome shotgun sequence.</title>
        <authorList>
            <person name="Kashiwa T."/>
            <person name="Suzuki T."/>
        </authorList>
    </citation>
    <scope>NUCLEOTIDE SEQUENCE [LARGE SCALE GENOMIC DNA]</scope>
    <source>
        <strain evidence="3 4">MAFF 305040</strain>
    </source>
</reference>
<dbReference type="OrthoDB" id="10412578at2759"/>
<dbReference type="AlphaFoldDB" id="A0A9P3C637"/>
<feature type="compositionally biased region" description="Polar residues" evidence="1">
    <location>
        <begin position="247"/>
        <end position="279"/>
    </location>
</feature>
<feature type="compositionally biased region" description="Polar residues" evidence="1">
    <location>
        <begin position="212"/>
        <end position="232"/>
    </location>
</feature>
<keyword evidence="2" id="KW-0732">Signal</keyword>